<dbReference type="PROSITE" id="PS51257">
    <property type="entry name" value="PROKAR_LIPOPROTEIN"/>
    <property type="match status" value="1"/>
</dbReference>
<evidence type="ECO:0000313" key="14">
    <source>
        <dbReference type="EMBL" id="PRX92373.1"/>
    </source>
</evidence>
<evidence type="ECO:0000256" key="7">
    <source>
        <dbReference type="ARBA" id="ARBA00022777"/>
    </source>
</evidence>
<dbReference type="EC" id="2.7.13.3" evidence="3"/>
<dbReference type="GO" id="GO:0000155">
    <property type="term" value="F:phosphorelay sensor kinase activity"/>
    <property type="evidence" value="ECO:0007669"/>
    <property type="project" value="InterPro"/>
</dbReference>
<keyword evidence="7 14" id="KW-0418">Kinase</keyword>
<evidence type="ECO:0000256" key="11">
    <source>
        <dbReference type="SAM" id="MobiDB-lite"/>
    </source>
</evidence>
<feature type="domain" description="HAMP" evidence="13">
    <location>
        <begin position="184"/>
        <end position="237"/>
    </location>
</feature>
<dbReference type="SUPFAM" id="SSF47384">
    <property type="entry name" value="Homodimeric domain of signal transducing histidine kinase"/>
    <property type="match status" value="1"/>
</dbReference>
<dbReference type="Proteomes" id="UP000237846">
    <property type="component" value="Unassembled WGS sequence"/>
</dbReference>
<evidence type="ECO:0000256" key="8">
    <source>
        <dbReference type="ARBA" id="ARBA00022989"/>
    </source>
</evidence>
<evidence type="ECO:0000256" key="2">
    <source>
        <dbReference type="ARBA" id="ARBA00004236"/>
    </source>
</evidence>
<dbReference type="SMART" id="SM00304">
    <property type="entry name" value="HAMP"/>
    <property type="match status" value="1"/>
</dbReference>
<keyword evidence="9" id="KW-0902">Two-component regulatory system</keyword>
<dbReference type="SUPFAM" id="SSF158472">
    <property type="entry name" value="HAMP domain-like"/>
    <property type="match status" value="1"/>
</dbReference>
<proteinExistence type="predicted"/>
<dbReference type="Gene3D" id="1.10.287.130">
    <property type="match status" value="1"/>
</dbReference>
<evidence type="ECO:0000256" key="5">
    <source>
        <dbReference type="ARBA" id="ARBA00022679"/>
    </source>
</evidence>
<keyword evidence="8" id="KW-1133">Transmembrane helix</keyword>
<dbReference type="InterPro" id="IPR003661">
    <property type="entry name" value="HisK_dim/P_dom"/>
</dbReference>
<evidence type="ECO:0000256" key="6">
    <source>
        <dbReference type="ARBA" id="ARBA00022692"/>
    </source>
</evidence>
<name>A0A2T0PU01_9ACTN</name>
<evidence type="ECO:0000256" key="10">
    <source>
        <dbReference type="ARBA" id="ARBA00023136"/>
    </source>
</evidence>
<comment type="caution">
    <text evidence="14">The sequence shown here is derived from an EMBL/GenBank/DDBJ whole genome shotgun (WGS) entry which is preliminary data.</text>
</comment>
<organism evidence="14 15">
    <name type="scientific">Allonocardiopsis opalescens</name>
    <dbReference type="NCBI Taxonomy" id="1144618"/>
    <lineage>
        <taxon>Bacteria</taxon>
        <taxon>Bacillati</taxon>
        <taxon>Actinomycetota</taxon>
        <taxon>Actinomycetes</taxon>
        <taxon>Streptosporangiales</taxon>
        <taxon>Allonocardiopsis</taxon>
    </lineage>
</organism>
<dbReference type="Gene3D" id="6.10.340.10">
    <property type="match status" value="1"/>
</dbReference>
<keyword evidence="5" id="KW-0808">Transferase</keyword>
<comment type="subcellular location">
    <subcellularLocation>
        <location evidence="2">Cell membrane</location>
    </subcellularLocation>
</comment>
<dbReference type="InterPro" id="IPR005467">
    <property type="entry name" value="His_kinase_dom"/>
</dbReference>
<feature type="domain" description="Histidine kinase" evidence="12">
    <location>
        <begin position="245"/>
        <end position="475"/>
    </location>
</feature>
<evidence type="ECO:0000256" key="3">
    <source>
        <dbReference type="ARBA" id="ARBA00012438"/>
    </source>
</evidence>
<dbReference type="CDD" id="cd06225">
    <property type="entry name" value="HAMP"/>
    <property type="match status" value="1"/>
</dbReference>
<dbReference type="PANTHER" id="PTHR45436:SF5">
    <property type="entry name" value="SENSOR HISTIDINE KINASE TRCS"/>
    <property type="match status" value="1"/>
</dbReference>
<dbReference type="InterPro" id="IPR036097">
    <property type="entry name" value="HisK_dim/P_sf"/>
</dbReference>
<evidence type="ECO:0000259" key="13">
    <source>
        <dbReference type="PROSITE" id="PS50885"/>
    </source>
</evidence>
<comment type="catalytic activity">
    <reaction evidence="1">
        <text>ATP + protein L-histidine = ADP + protein N-phospho-L-histidine.</text>
        <dbReference type="EC" id="2.7.13.3"/>
    </reaction>
</comment>
<evidence type="ECO:0000256" key="1">
    <source>
        <dbReference type="ARBA" id="ARBA00000085"/>
    </source>
</evidence>
<dbReference type="Pfam" id="PF02518">
    <property type="entry name" value="HATPase_c"/>
    <property type="match status" value="1"/>
</dbReference>
<sequence>MRRRLLGVLLAFSVVAVACFAVPLLTALSDERTKGLELSRTADLAWFAMLAKYADESGSPMRLQSELLSFHALYGEDVLVVDSDRNLVASAGDIDAGQDEVPHLIDVALRGGTTSYIPSIWPWSSEDVLLARPFGTGIGVSGAIVMRASVDQAAADVAVKHAMVLTGAVVAMGVCALLCGYVTRWVLRPLANLERGVRALAEGRSGAEVPDTSGPPELRDVVSSFNRMSRSLAEAAATQAQLVADASHQLRNPMAALRLRIDAMGGWVPPERDRSYQAVLREVERLEHLMDGLLKLALADSKATSLAAPREAAAGEPALPEAGDEVCDVAVVLPERLDAWRDIADAGGVHLASPSADDGEPVPIRMAESEFAQVLDIVIDNAVKHAGAGATVRTEVRADGPEAYLQVTDDGPGLPAAELPLATRRFWRSTRGHAPGSGLGLTIAERLVVARKGRFELRRVDPHGLSVRIAVPMSGPAPLPRARAQAATARGVRQPTP</sequence>
<evidence type="ECO:0000313" key="15">
    <source>
        <dbReference type="Proteomes" id="UP000237846"/>
    </source>
</evidence>
<dbReference type="SMART" id="SM00388">
    <property type="entry name" value="HisKA"/>
    <property type="match status" value="1"/>
</dbReference>
<keyword evidence="15" id="KW-1185">Reference proteome</keyword>
<dbReference type="SMART" id="SM00387">
    <property type="entry name" value="HATPase_c"/>
    <property type="match status" value="1"/>
</dbReference>
<dbReference type="EMBL" id="PVZC01000010">
    <property type="protein sequence ID" value="PRX92373.1"/>
    <property type="molecule type" value="Genomic_DNA"/>
</dbReference>
<dbReference type="CDD" id="cd00075">
    <property type="entry name" value="HATPase"/>
    <property type="match status" value="1"/>
</dbReference>
<protein>
    <recommendedName>
        <fullName evidence="3">histidine kinase</fullName>
        <ecNumber evidence="3">2.7.13.3</ecNumber>
    </recommendedName>
</protein>
<reference evidence="14 15" key="1">
    <citation type="submission" date="2018-03" db="EMBL/GenBank/DDBJ databases">
        <title>Genomic Encyclopedia of Archaeal and Bacterial Type Strains, Phase II (KMG-II): from individual species to whole genera.</title>
        <authorList>
            <person name="Goeker M."/>
        </authorList>
    </citation>
    <scope>NUCLEOTIDE SEQUENCE [LARGE SCALE GENOMIC DNA]</scope>
    <source>
        <strain evidence="14 15">DSM 45601</strain>
    </source>
</reference>
<evidence type="ECO:0000256" key="9">
    <source>
        <dbReference type="ARBA" id="ARBA00023012"/>
    </source>
</evidence>
<evidence type="ECO:0000256" key="4">
    <source>
        <dbReference type="ARBA" id="ARBA00022553"/>
    </source>
</evidence>
<accession>A0A2T0PU01</accession>
<keyword evidence="6" id="KW-0812">Transmembrane</keyword>
<dbReference type="InterPro" id="IPR050428">
    <property type="entry name" value="TCS_sensor_his_kinase"/>
</dbReference>
<dbReference type="Pfam" id="PF00512">
    <property type="entry name" value="HisKA"/>
    <property type="match status" value="1"/>
</dbReference>
<dbReference type="InterPro" id="IPR003660">
    <property type="entry name" value="HAMP_dom"/>
</dbReference>
<dbReference type="InterPro" id="IPR004358">
    <property type="entry name" value="Sig_transdc_His_kin-like_C"/>
</dbReference>
<gene>
    <name evidence="14" type="ORF">CLV72_110133</name>
</gene>
<keyword evidence="4" id="KW-0597">Phosphoprotein</keyword>
<dbReference type="PRINTS" id="PR00344">
    <property type="entry name" value="BCTRLSENSOR"/>
</dbReference>
<dbReference type="InterPro" id="IPR036890">
    <property type="entry name" value="HATPase_C_sf"/>
</dbReference>
<dbReference type="CDD" id="cd00082">
    <property type="entry name" value="HisKA"/>
    <property type="match status" value="1"/>
</dbReference>
<dbReference type="GO" id="GO:0005886">
    <property type="term" value="C:plasma membrane"/>
    <property type="evidence" value="ECO:0007669"/>
    <property type="project" value="UniProtKB-SubCell"/>
</dbReference>
<dbReference type="PROSITE" id="PS50885">
    <property type="entry name" value="HAMP"/>
    <property type="match status" value="1"/>
</dbReference>
<dbReference type="RefSeq" id="WP_106252572.1">
    <property type="nucleotide sequence ID" value="NZ_PVZC01000010.1"/>
</dbReference>
<dbReference type="AlphaFoldDB" id="A0A2T0PU01"/>
<feature type="compositionally biased region" description="Low complexity" evidence="11">
    <location>
        <begin position="480"/>
        <end position="490"/>
    </location>
</feature>
<dbReference type="PROSITE" id="PS50109">
    <property type="entry name" value="HIS_KIN"/>
    <property type="match status" value="1"/>
</dbReference>
<dbReference type="SUPFAM" id="SSF55874">
    <property type="entry name" value="ATPase domain of HSP90 chaperone/DNA topoisomerase II/histidine kinase"/>
    <property type="match status" value="1"/>
</dbReference>
<dbReference type="PANTHER" id="PTHR45436">
    <property type="entry name" value="SENSOR HISTIDINE KINASE YKOH"/>
    <property type="match status" value="1"/>
</dbReference>
<dbReference type="OrthoDB" id="9786919at2"/>
<feature type="region of interest" description="Disordered" evidence="11">
    <location>
        <begin position="476"/>
        <end position="497"/>
    </location>
</feature>
<keyword evidence="10" id="KW-0472">Membrane</keyword>
<dbReference type="Gene3D" id="3.30.565.10">
    <property type="entry name" value="Histidine kinase-like ATPase, C-terminal domain"/>
    <property type="match status" value="1"/>
</dbReference>
<evidence type="ECO:0000259" key="12">
    <source>
        <dbReference type="PROSITE" id="PS50109"/>
    </source>
</evidence>
<dbReference type="Pfam" id="PF00672">
    <property type="entry name" value="HAMP"/>
    <property type="match status" value="1"/>
</dbReference>
<dbReference type="InterPro" id="IPR003594">
    <property type="entry name" value="HATPase_dom"/>
</dbReference>